<evidence type="ECO:0000313" key="2">
    <source>
        <dbReference type="WBParaSite" id="ALUE_0002249501-mRNA-1"/>
    </source>
</evidence>
<sequence>LRETFCWIDRWYDLTFDELKQIDELTIKQLKKQLNDPNKRGTFADDDTDALTRKNSLTV</sequence>
<proteinExistence type="predicted"/>
<organism evidence="1 2">
    <name type="scientific">Ascaris lumbricoides</name>
    <name type="common">Giant roundworm</name>
    <dbReference type="NCBI Taxonomy" id="6252"/>
    <lineage>
        <taxon>Eukaryota</taxon>
        <taxon>Metazoa</taxon>
        <taxon>Ecdysozoa</taxon>
        <taxon>Nematoda</taxon>
        <taxon>Chromadorea</taxon>
        <taxon>Rhabditida</taxon>
        <taxon>Spirurina</taxon>
        <taxon>Ascaridomorpha</taxon>
        <taxon>Ascaridoidea</taxon>
        <taxon>Ascarididae</taxon>
        <taxon>Ascaris</taxon>
    </lineage>
</organism>
<dbReference type="AlphaFoldDB" id="A0A0M3IUR7"/>
<dbReference type="SUPFAM" id="SSF55961">
    <property type="entry name" value="Bet v1-like"/>
    <property type="match status" value="1"/>
</dbReference>
<name>A0A0M3IUR7_ASCLU</name>
<evidence type="ECO:0000313" key="1">
    <source>
        <dbReference type="Proteomes" id="UP000036681"/>
    </source>
</evidence>
<protein>
    <submittedName>
        <fullName evidence="2">Integrase</fullName>
    </submittedName>
</protein>
<accession>A0A0M3IUR7</accession>
<keyword evidence="1" id="KW-1185">Reference proteome</keyword>
<dbReference type="WBParaSite" id="ALUE_0002249501-mRNA-1">
    <property type="protein sequence ID" value="ALUE_0002249501-mRNA-1"/>
    <property type="gene ID" value="ALUE_0002249501"/>
</dbReference>
<reference evidence="2" key="1">
    <citation type="submission" date="2017-02" db="UniProtKB">
        <authorList>
            <consortium name="WormBaseParasite"/>
        </authorList>
    </citation>
    <scope>IDENTIFICATION</scope>
</reference>
<dbReference type="InterPro" id="IPR023393">
    <property type="entry name" value="START-like_dom_sf"/>
</dbReference>
<dbReference type="Proteomes" id="UP000036681">
    <property type="component" value="Unplaced"/>
</dbReference>
<dbReference type="Gene3D" id="3.30.530.20">
    <property type="match status" value="1"/>
</dbReference>